<protein>
    <submittedName>
        <fullName evidence="2">Uncharacterized protein</fullName>
    </submittedName>
</protein>
<gene>
    <name evidence="2" type="ORF">HannXRQ_Chr05g0135951</name>
</gene>
<keyword evidence="3" id="KW-1185">Reference proteome</keyword>
<keyword evidence="1" id="KW-1133">Transmembrane helix</keyword>
<name>A0A251UMT6_HELAN</name>
<keyword evidence="1" id="KW-0812">Transmembrane</keyword>
<organism evidence="2 3">
    <name type="scientific">Helianthus annuus</name>
    <name type="common">Common sunflower</name>
    <dbReference type="NCBI Taxonomy" id="4232"/>
    <lineage>
        <taxon>Eukaryota</taxon>
        <taxon>Viridiplantae</taxon>
        <taxon>Streptophyta</taxon>
        <taxon>Embryophyta</taxon>
        <taxon>Tracheophyta</taxon>
        <taxon>Spermatophyta</taxon>
        <taxon>Magnoliopsida</taxon>
        <taxon>eudicotyledons</taxon>
        <taxon>Gunneridae</taxon>
        <taxon>Pentapetalae</taxon>
        <taxon>asterids</taxon>
        <taxon>campanulids</taxon>
        <taxon>Asterales</taxon>
        <taxon>Asteraceae</taxon>
        <taxon>Asteroideae</taxon>
        <taxon>Heliantheae alliance</taxon>
        <taxon>Heliantheae</taxon>
        <taxon>Helianthus</taxon>
    </lineage>
</organism>
<sequence>MLTYNCRNSPERRVRCRNNEGCRKPSLFFHSRLPVVSIRNLFFFNLFLARYFQGIFVRKNCIQG</sequence>
<evidence type="ECO:0000256" key="1">
    <source>
        <dbReference type="SAM" id="Phobius"/>
    </source>
</evidence>
<evidence type="ECO:0000313" key="2">
    <source>
        <dbReference type="EMBL" id="OTG24369.1"/>
    </source>
</evidence>
<reference evidence="3" key="1">
    <citation type="journal article" date="2017" name="Nature">
        <title>The sunflower genome provides insights into oil metabolism, flowering and Asterid evolution.</title>
        <authorList>
            <person name="Badouin H."/>
            <person name="Gouzy J."/>
            <person name="Grassa C.J."/>
            <person name="Murat F."/>
            <person name="Staton S.E."/>
            <person name="Cottret L."/>
            <person name="Lelandais-Briere C."/>
            <person name="Owens G.L."/>
            <person name="Carrere S."/>
            <person name="Mayjonade B."/>
            <person name="Legrand L."/>
            <person name="Gill N."/>
            <person name="Kane N.C."/>
            <person name="Bowers J.E."/>
            <person name="Hubner S."/>
            <person name="Bellec A."/>
            <person name="Berard A."/>
            <person name="Berges H."/>
            <person name="Blanchet N."/>
            <person name="Boniface M.C."/>
            <person name="Brunel D."/>
            <person name="Catrice O."/>
            <person name="Chaidir N."/>
            <person name="Claudel C."/>
            <person name="Donnadieu C."/>
            <person name="Faraut T."/>
            <person name="Fievet G."/>
            <person name="Helmstetter N."/>
            <person name="King M."/>
            <person name="Knapp S.J."/>
            <person name="Lai Z."/>
            <person name="Le Paslier M.C."/>
            <person name="Lippi Y."/>
            <person name="Lorenzon L."/>
            <person name="Mandel J.R."/>
            <person name="Marage G."/>
            <person name="Marchand G."/>
            <person name="Marquand E."/>
            <person name="Bret-Mestries E."/>
            <person name="Morien E."/>
            <person name="Nambeesan S."/>
            <person name="Nguyen T."/>
            <person name="Pegot-Espagnet P."/>
            <person name="Pouilly N."/>
            <person name="Raftis F."/>
            <person name="Sallet E."/>
            <person name="Schiex T."/>
            <person name="Thomas J."/>
            <person name="Vandecasteele C."/>
            <person name="Vares D."/>
            <person name="Vear F."/>
            <person name="Vautrin S."/>
            <person name="Crespi M."/>
            <person name="Mangin B."/>
            <person name="Burke J.M."/>
            <person name="Salse J."/>
            <person name="Munos S."/>
            <person name="Vincourt P."/>
            <person name="Rieseberg L.H."/>
            <person name="Langlade N.B."/>
        </authorList>
    </citation>
    <scope>NUCLEOTIDE SEQUENCE [LARGE SCALE GENOMIC DNA]</scope>
    <source>
        <strain evidence="3">cv. SF193</strain>
    </source>
</reference>
<feature type="transmembrane region" description="Helical" evidence="1">
    <location>
        <begin position="33"/>
        <end position="52"/>
    </location>
</feature>
<dbReference type="Proteomes" id="UP000215914">
    <property type="component" value="Chromosome 5"/>
</dbReference>
<keyword evidence="1" id="KW-0472">Membrane</keyword>
<accession>A0A251UMT6</accession>
<dbReference type="AlphaFoldDB" id="A0A251UMT6"/>
<proteinExistence type="predicted"/>
<dbReference type="InParanoid" id="A0A251UMT6"/>
<evidence type="ECO:0000313" key="3">
    <source>
        <dbReference type="Proteomes" id="UP000215914"/>
    </source>
</evidence>
<dbReference type="EMBL" id="CM007894">
    <property type="protein sequence ID" value="OTG24369.1"/>
    <property type="molecule type" value="Genomic_DNA"/>
</dbReference>